<name>A0ABR6CU67_9BACI</name>
<evidence type="ECO:0008006" key="3">
    <source>
        <dbReference type="Google" id="ProtNLM"/>
    </source>
</evidence>
<dbReference type="EMBL" id="JACJHX010000015">
    <property type="protein sequence ID" value="MBA9028576.1"/>
    <property type="molecule type" value="Genomic_DNA"/>
</dbReference>
<organism evidence="1 2">
    <name type="scientific">Peribacillus huizhouensis</name>
    <dbReference type="NCBI Taxonomy" id="1501239"/>
    <lineage>
        <taxon>Bacteria</taxon>
        <taxon>Bacillati</taxon>
        <taxon>Bacillota</taxon>
        <taxon>Bacilli</taxon>
        <taxon>Bacillales</taxon>
        <taxon>Bacillaceae</taxon>
        <taxon>Peribacillus</taxon>
    </lineage>
</organism>
<reference evidence="1 2" key="1">
    <citation type="submission" date="2020-08" db="EMBL/GenBank/DDBJ databases">
        <title>Genomic Encyclopedia of Type Strains, Phase IV (KMG-IV): sequencing the most valuable type-strain genomes for metagenomic binning, comparative biology and taxonomic classification.</title>
        <authorList>
            <person name="Goeker M."/>
        </authorList>
    </citation>
    <scope>NUCLEOTIDE SEQUENCE [LARGE SCALE GENOMIC DNA]</scope>
    <source>
        <strain evidence="1 2">DSM 105481</strain>
    </source>
</reference>
<sequence>MTKKLWKNSVDVWKPYFDQSYTYCEFAELKNFLIDPSEIIGLSRPENEINERRMKQLRSQVELNGWNYNLPMCVHLYKIPFGSYLVGRDGNHRTLLATEMGLAKIQADISIIIPHSIINSDIKSVLGILEEETTSDNKLDIYHLKNKILLDLASKLGILPQSLKE</sequence>
<dbReference type="RefSeq" id="WP_028391039.1">
    <property type="nucleotide sequence ID" value="NZ_JACJHX010000015.1"/>
</dbReference>
<accession>A0ABR6CU67</accession>
<dbReference type="Proteomes" id="UP000626697">
    <property type="component" value="Unassembled WGS sequence"/>
</dbReference>
<proteinExistence type="predicted"/>
<evidence type="ECO:0000313" key="1">
    <source>
        <dbReference type="EMBL" id="MBA9028576.1"/>
    </source>
</evidence>
<comment type="caution">
    <text evidence="1">The sequence shown here is derived from an EMBL/GenBank/DDBJ whole genome shotgun (WGS) entry which is preliminary data.</text>
</comment>
<gene>
    <name evidence="1" type="ORF">HNP81_003896</name>
</gene>
<keyword evidence="2" id="KW-1185">Reference proteome</keyword>
<evidence type="ECO:0000313" key="2">
    <source>
        <dbReference type="Proteomes" id="UP000626697"/>
    </source>
</evidence>
<protein>
    <recommendedName>
        <fullName evidence="3">ParB/Sulfiredoxin domain-containing protein</fullName>
    </recommendedName>
</protein>